<dbReference type="PANTHER" id="PTHR48106">
    <property type="entry name" value="QUINONE OXIDOREDUCTASE PIG3-RELATED"/>
    <property type="match status" value="1"/>
</dbReference>
<dbReference type="GO" id="GO:0070402">
    <property type="term" value="F:NADPH binding"/>
    <property type="evidence" value="ECO:0007669"/>
    <property type="project" value="TreeGrafter"/>
</dbReference>
<evidence type="ECO:0000256" key="2">
    <source>
        <dbReference type="ARBA" id="ARBA00023002"/>
    </source>
</evidence>
<keyword evidence="6" id="KW-1185">Reference proteome</keyword>
<dbReference type="STRING" id="441119.SAMN04488047_101287"/>
<dbReference type="Gene3D" id="3.90.180.10">
    <property type="entry name" value="Medium-chain alcohol dehydrogenases, catalytic domain"/>
    <property type="match status" value="1"/>
</dbReference>
<dbReference type="AlphaFoldDB" id="A0A1I5KSI0"/>
<dbReference type="RefSeq" id="WP_093416691.1">
    <property type="nucleotide sequence ID" value="NZ_FOXA01000001.1"/>
</dbReference>
<feature type="region of interest" description="Disordered" evidence="3">
    <location>
        <begin position="1"/>
        <end position="23"/>
    </location>
</feature>
<dbReference type="Proteomes" id="UP000199356">
    <property type="component" value="Unassembled WGS sequence"/>
</dbReference>
<accession>A0A1I5KSI0</accession>
<evidence type="ECO:0000313" key="5">
    <source>
        <dbReference type="EMBL" id="SFO87912.1"/>
    </source>
</evidence>
<dbReference type="SMART" id="SM00829">
    <property type="entry name" value="PKS_ER"/>
    <property type="match status" value="1"/>
</dbReference>
<keyword evidence="1" id="KW-0521">NADP</keyword>
<reference evidence="5 6" key="1">
    <citation type="submission" date="2016-10" db="EMBL/GenBank/DDBJ databases">
        <authorList>
            <person name="de Groot N.N."/>
        </authorList>
    </citation>
    <scope>NUCLEOTIDE SEQUENCE [LARGE SCALE GENOMIC DNA]</scope>
    <source>
        <strain evidence="5 6">DSM 19547</strain>
    </source>
</reference>
<evidence type="ECO:0000256" key="1">
    <source>
        <dbReference type="ARBA" id="ARBA00022857"/>
    </source>
</evidence>
<evidence type="ECO:0000256" key="3">
    <source>
        <dbReference type="SAM" id="MobiDB-lite"/>
    </source>
</evidence>
<dbReference type="Pfam" id="PF08240">
    <property type="entry name" value="ADH_N"/>
    <property type="match status" value="1"/>
</dbReference>
<gene>
    <name evidence="5" type="ORF">SAMN04488047_101287</name>
</gene>
<dbReference type="Pfam" id="PF00107">
    <property type="entry name" value="ADH_zinc_N"/>
    <property type="match status" value="1"/>
</dbReference>
<evidence type="ECO:0000313" key="6">
    <source>
        <dbReference type="Proteomes" id="UP000199356"/>
    </source>
</evidence>
<dbReference type="SUPFAM" id="SSF50129">
    <property type="entry name" value="GroES-like"/>
    <property type="match status" value="1"/>
</dbReference>
<dbReference type="Gene3D" id="3.40.50.720">
    <property type="entry name" value="NAD(P)-binding Rossmann-like Domain"/>
    <property type="match status" value="1"/>
</dbReference>
<dbReference type="CDD" id="cd05276">
    <property type="entry name" value="p53_inducible_oxidoreductase"/>
    <property type="match status" value="1"/>
</dbReference>
<dbReference type="InterPro" id="IPR013154">
    <property type="entry name" value="ADH-like_N"/>
</dbReference>
<dbReference type="EMBL" id="FOXA01000001">
    <property type="protein sequence ID" value="SFO87912.1"/>
    <property type="molecule type" value="Genomic_DNA"/>
</dbReference>
<dbReference type="InterPro" id="IPR014189">
    <property type="entry name" value="Quinone_OxRdtase_PIG3"/>
</dbReference>
<proteinExistence type="predicted"/>
<name>A0A1I5KSI0_9RHOB</name>
<organism evidence="5 6">
    <name type="scientific">Tranquillimonas alkanivorans</name>
    <dbReference type="NCBI Taxonomy" id="441119"/>
    <lineage>
        <taxon>Bacteria</taxon>
        <taxon>Pseudomonadati</taxon>
        <taxon>Pseudomonadota</taxon>
        <taxon>Alphaproteobacteria</taxon>
        <taxon>Rhodobacterales</taxon>
        <taxon>Roseobacteraceae</taxon>
        <taxon>Tranquillimonas</taxon>
    </lineage>
</organism>
<dbReference type="OrthoDB" id="9780520at2"/>
<keyword evidence="2" id="KW-0560">Oxidoreductase</keyword>
<dbReference type="SUPFAM" id="SSF51735">
    <property type="entry name" value="NAD(P)-binding Rossmann-fold domains"/>
    <property type="match status" value="1"/>
</dbReference>
<sequence length="331" mass="34484">MTLPDQMTAVEISDSGGPDVLRPVRREVPRPAHGQILIRVAWAGVNRPDALQRAGAYAPPPGASDLPGLEAAGTVAAVGPGVTEWAEGDAVCALLPGGGYAEYVTTPAAHALPVPKALGLKEAACLPETFFTVWSNVFMRGGLTAGERFLVHGGSSGIGTTAIQLARAFGARVFATAGSGGKCDACRELGAERAINYREEDFVEVLKAEGGADLILDMVGGPYIPRNVKALANDGRLVQIAFLGGRSAELNFGEVMARRLTITGSTLRPQSDAAKARIAGELREHVWPLVDAGRVAPVMDSHFPLEDAAKAHARMESSAHIGKIVLEVAGG</sequence>
<feature type="domain" description="Enoyl reductase (ER)" evidence="4">
    <location>
        <begin position="16"/>
        <end position="326"/>
    </location>
</feature>
<evidence type="ECO:0000259" key="4">
    <source>
        <dbReference type="SMART" id="SM00829"/>
    </source>
</evidence>
<protein>
    <submittedName>
        <fullName evidence="5">NADPH2:quinone reductase</fullName>
    </submittedName>
</protein>
<dbReference type="InterPro" id="IPR011032">
    <property type="entry name" value="GroES-like_sf"/>
</dbReference>
<dbReference type="PANTHER" id="PTHR48106:SF8">
    <property type="entry name" value="OS02G0805600 PROTEIN"/>
    <property type="match status" value="1"/>
</dbReference>
<dbReference type="GO" id="GO:0016651">
    <property type="term" value="F:oxidoreductase activity, acting on NAD(P)H"/>
    <property type="evidence" value="ECO:0007669"/>
    <property type="project" value="TreeGrafter"/>
</dbReference>
<dbReference type="NCBIfam" id="TIGR02824">
    <property type="entry name" value="quinone_pig3"/>
    <property type="match status" value="1"/>
</dbReference>
<dbReference type="InterPro" id="IPR013149">
    <property type="entry name" value="ADH-like_C"/>
</dbReference>
<dbReference type="InterPro" id="IPR020843">
    <property type="entry name" value="ER"/>
</dbReference>
<dbReference type="InterPro" id="IPR036291">
    <property type="entry name" value="NAD(P)-bd_dom_sf"/>
</dbReference>